<dbReference type="InterPro" id="IPR002938">
    <property type="entry name" value="FAD-bd"/>
</dbReference>
<dbReference type="OrthoDB" id="655030at2759"/>
<dbReference type="InterPro" id="IPR036188">
    <property type="entry name" value="FAD/NAD-bd_sf"/>
</dbReference>
<name>A0A1V8T5N0_9PEZI</name>
<evidence type="ECO:0000256" key="2">
    <source>
        <dbReference type="ARBA" id="ARBA00022827"/>
    </source>
</evidence>
<keyword evidence="8" id="KW-1185">Reference proteome</keyword>
<feature type="transmembrane region" description="Helical" evidence="5">
    <location>
        <begin position="395"/>
        <end position="415"/>
    </location>
</feature>
<dbReference type="PRINTS" id="PR00420">
    <property type="entry name" value="RNGMNOXGNASE"/>
</dbReference>
<gene>
    <name evidence="7" type="ORF">B0A48_08503</name>
</gene>
<dbReference type="EMBL" id="NAJO01000016">
    <property type="protein sequence ID" value="OQO06716.1"/>
    <property type="molecule type" value="Genomic_DNA"/>
</dbReference>
<dbReference type="Gene3D" id="3.50.50.60">
    <property type="entry name" value="FAD/NAD(P)-binding domain"/>
    <property type="match status" value="1"/>
</dbReference>
<keyword evidence="5" id="KW-1133">Transmembrane helix</keyword>
<evidence type="ECO:0000256" key="4">
    <source>
        <dbReference type="ARBA" id="ARBA00023033"/>
    </source>
</evidence>
<evidence type="ECO:0000256" key="5">
    <source>
        <dbReference type="SAM" id="Phobius"/>
    </source>
</evidence>
<reference evidence="8" key="1">
    <citation type="submission" date="2017-03" db="EMBL/GenBank/DDBJ databases">
        <title>Genomes of endolithic fungi from Antarctica.</title>
        <authorList>
            <person name="Coleine C."/>
            <person name="Masonjones S."/>
            <person name="Stajich J.E."/>
        </authorList>
    </citation>
    <scope>NUCLEOTIDE SEQUENCE [LARGE SCALE GENOMIC DNA]</scope>
    <source>
        <strain evidence="8">CCFEE 5527</strain>
    </source>
</reference>
<proteinExistence type="predicted"/>
<dbReference type="SUPFAM" id="SSF51905">
    <property type="entry name" value="FAD/NAD(P)-binding domain"/>
    <property type="match status" value="1"/>
</dbReference>
<evidence type="ECO:0000259" key="6">
    <source>
        <dbReference type="Pfam" id="PF01494"/>
    </source>
</evidence>
<dbReference type="GO" id="GO:0004497">
    <property type="term" value="F:monooxygenase activity"/>
    <property type="evidence" value="ECO:0007669"/>
    <property type="project" value="UniProtKB-KW"/>
</dbReference>
<dbReference type="PANTHER" id="PTHR46972:SF1">
    <property type="entry name" value="FAD DEPENDENT OXIDOREDUCTASE DOMAIN-CONTAINING PROTEIN"/>
    <property type="match status" value="1"/>
</dbReference>
<feature type="domain" description="FAD-binding" evidence="6">
    <location>
        <begin position="5"/>
        <end position="333"/>
    </location>
</feature>
<dbReference type="InParanoid" id="A0A1V8T5N0"/>
<dbReference type="GO" id="GO:0071949">
    <property type="term" value="F:FAD binding"/>
    <property type="evidence" value="ECO:0007669"/>
    <property type="project" value="InterPro"/>
</dbReference>
<keyword evidence="2" id="KW-0274">FAD</keyword>
<dbReference type="STRING" id="1507870.A0A1V8T5N0"/>
<keyword evidence="3" id="KW-0560">Oxidoreductase</keyword>
<accession>A0A1V8T5N0</accession>
<dbReference type="Proteomes" id="UP000192596">
    <property type="component" value="Unassembled WGS sequence"/>
</dbReference>
<evidence type="ECO:0000256" key="3">
    <source>
        <dbReference type="ARBA" id="ARBA00023002"/>
    </source>
</evidence>
<sequence>MPFRIAIIGAGPAGCLLARLLAHKASPSITIDVTVFEAESAPDFRSQGGTLDLHERTGQRALREAGLWDEFTKHARYDGEAMELADKKLLCYVSMGAGKKGNVGGRPEIDRPVLRRVLYDSLGEGVVRWGHKVRRVEEVDGQMTVHFANQPSEGIFNLIVGADGTWSKTRTFVTDVKPFFSGIAGHAFNIPDAKATQPELYDLVNHGSLFAWSDGKNIMAQQQGDGAINVYAFGLRSEDWRKTCGYDVDDLRATKAACRKEYADWDPRLQAFLQAAEGDAVPRELFMLPIGHSWPHKQGVTLIGDAAHTMTPFAGEGVNLAMEDCLELAAAILKSTSTEELDANVRDFENDMFVRMEKTAQLTYDMMSAMMFVENSPRNGIERYILRAASDEVGWLGRLVLTPIVYAYFFVFKLIW</sequence>
<keyword evidence="5" id="KW-0812">Transmembrane</keyword>
<dbReference type="AlphaFoldDB" id="A0A1V8T5N0"/>
<organism evidence="7 8">
    <name type="scientific">Cryoendolithus antarcticus</name>
    <dbReference type="NCBI Taxonomy" id="1507870"/>
    <lineage>
        <taxon>Eukaryota</taxon>
        <taxon>Fungi</taxon>
        <taxon>Dikarya</taxon>
        <taxon>Ascomycota</taxon>
        <taxon>Pezizomycotina</taxon>
        <taxon>Dothideomycetes</taxon>
        <taxon>Dothideomycetidae</taxon>
        <taxon>Cladosporiales</taxon>
        <taxon>Cladosporiaceae</taxon>
        <taxon>Cryoendolithus</taxon>
    </lineage>
</organism>
<keyword evidence="4" id="KW-0503">Monooxygenase</keyword>
<evidence type="ECO:0000256" key="1">
    <source>
        <dbReference type="ARBA" id="ARBA00022630"/>
    </source>
</evidence>
<keyword evidence="5" id="KW-0472">Membrane</keyword>
<evidence type="ECO:0000313" key="8">
    <source>
        <dbReference type="Proteomes" id="UP000192596"/>
    </source>
</evidence>
<protein>
    <recommendedName>
        <fullName evidence="6">FAD-binding domain-containing protein</fullName>
    </recommendedName>
</protein>
<dbReference type="Pfam" id="PF01494">
    <property type="entry name" value="FAD_binding_3"/>
    <property type="match status" value="1"/>
</dbReference>
<dbReference type="PANTHER" id="PTHR46972">
    <property type="entry name" value="MONOOXYGENASE ASQM-RELATED"/>
    <property type="match status" value="1"/>
</dbReference>
<keyword evidence="1" id="KW-0285">Flavoprotein</keyword>
<comment type="caution">
    <text evidence="7">The sequence shown here is derived from an EMBL/GenBank/DDBJ whole genome shotgun (WGS) entry which is preliminary data.</text>
</comment>
<evidence type="ECO:0000313" key="7">
    <source>
        <dbReference type="EMBL" id="OQO06716.1"/>
    </source>
</evidence>